<reference evidence="1 2" key="1">
    <citation type="submission" date="2024-06" db="EMBL/GenBank/DDBJ databases">
        <title>Genomic Encyclopedia of Type Strains, Phase IV (KMG-IV): sequencing the most valuable type-strain genomes for metagenomic binning, comparative biology and taxonomic classification.</title>
        <authorList>
            <person name="Goeker M."/>
        </authorList>
    </citation>
    <scope>NUCLEOTIDE SEQUENCE [LARGE SCALE GENOMIC DNA]</scope>
    <source>
        <strain evidence="1 2">DSM 15349</strain>
    </source>
</reference>
<comment type="caution">
    <text evidence="1">The sequence shown here is derived from an EMBL/GenBank/DDBJ whole genome shotgun (WGS) entry which is preliminary data.</text>
</comment>
<organism evidence="1 2">
    <name type="scientific">Streptococcus gallinaceus</name>
    <dbReference type="NCBI Taxonomy" id="165758"/>
    <lineage>
        <taxon>Bacteria</taxon>
        <taxon>Bacillati</taxon>
        <taxon>Bacillota</taxon>
        <taxon>Bacilli</taxon>
        <taxon>Lactobacillales</taxon>
        <taxon>Streptococcaceae</taxon>
        <taxon>Streptococcus</taxon>
    </lineage>
</organism>
<accession>A0ABV2JNB6</accession>
<gene>
    <name evidence="1" type="ORF">ABID27_000967</name>
</gene>
<name>A0ABV2JNB6_9STRE</name>
<evidence type="ECO:0000313" key="2">
    <source>
        <dbReference type="Proteomes" id="UP001549055"/>
    </source>
</evidence>
<sequence length="128" mass="14762">MAQRSLAETKTNLTRSRSVLQLDWEQQQENLTTIQEKLYSGLKNDDYFIDHPRELFQLRIDIIDVVVASLLLELEAGGGRGYFKHSNSSFIRRWNEGAFLPVVSPSAVQLRHLLATTAWKLEYKKSPQ</sequence>
<proteinExistence type="predicted"/>
<evidence type="ECO:0008006" key="3">
    <source>
        <dbReference type="Google" id="ProtNLM"/>
    </source>
</evidence>
<dbReference type="EMBL" id="JBEPMK010000003">
    <property type="protein sequence ID" value="MET3644343.1"/>
    <property type="molecule type" value="Genomic_DNA"/>
</dbReference>
<evidence type="ECO:0000313" key="1">
    <source>
        <dbReference type="EMBL" id="MET3644343.1"/>
    </source>
</evidence>
<keyword evidence="2" id="KW-1185">Reference proteome</keyword>
<dbReference type="Proteomes" id="UP001549055">
    <property type="component" value="Unassembled WGS sequence"/>
</dbReference>
<protein>
    <recommendedName>
        <fullName evidence="3">Acyl-CoA dehydrogenase</fullName>
    </recommendedName>
</protein>